<proteinExistence type="predicted"/>
<keyword evidence="2" id="KW-1185">Reference proteome</keyword>
<evidence type="ECO:0000313" key="1">
    <source>
        <dbReference type="EMBL" id="MBZ5753937.1"/>
    </source>
</evidence>
<sequence length="85" mass="9790">MLFKEYVVVKGNCTIEIDSAGRSSEAVFKIRDTDDVFYFRDIPDLDSYGRAVPYYCEVTVTKDHAFEIGYKIYDAKSKKLIQTSD</sequence>
<organism evidence="1 2">
    <name type="scientific">Metabacillus rhizolycopersici</name>
    <dbReference type="NCBI Taxonomy" id="2875709"/>
    <lineage>
        <taxon>Bacteria</taxon>
        <taxon>Bacillati</taxon>
        <taxon>Bacillota</taxon>
        <taxon>Bacilli</taxon>
        <taxon>Bacillales</taxon>
        <taxon>Bacillaceae</taxon>
        <taxon>Metabacillus</taxon>
    </lineage>
</organism>
<dbReference type="Proteomes" id="UP001165287">
    <property type="component" value="Unassembled WGS sequence"/>
</dbReference>
<dbReference type="RefSeq" id="WP_224142326.1">
    <property type="nucleotide sequence ID" value="NZ_JAIQUM010000218.1"/>
</dbReference>
<accession>A0ABS7V049</accession>
<comment type="caution">
    <text evidence="1">The sequence shown here is derived from an EMBL/GenBank/DDBJ whole genome shotgun (WGS) entry which is preliminary data.</text>
</comment>
<dbReference type="EMBL" id="JAIQUM010000218">
    <property type="protein sequence ID" value="MBZ5753937.1"/>
    <property type="molecule type" value="Genomic_DNA"/>
</dbReference>
<protein>
    <submittedName>
        <fullName evidence="1">Uncharacterized protein</fullName>
    </submittedName>
</protein>
<gene>
    <name evidence="1" type="ORF">K9V48_28090</name>
</gene>
<evidence type="ECO:0000313" key="2">
    <source>
        <dbReference type="Proteomes" id="UP001165287"/>
    </source>
</evidence>
<reference evidence="1" key="1">
    <citation type="submission" date="2024-05" db="EMBL/GenBank/DDBJ databases">
        <title>Metabacillus sp. nov., isolated from the rhizosphere soil of tomato plants.</title>
        <authorList>
            <person name="Ma R."/>
        </authorList>
    </citation>
    <scope>NUCLEOTIDE SEQUENCE</scope>
    <source>
        <strain evidence="1">DBTR6</strain>
    </source>
</reference>
<name>A0ABS7V049_9BACI</name>